<dbReference type="GeneID" id="92364412"/>
<evidence type="ECO:0000313" key="2">
    <source>
        <dbReference type="Proteomes" id="UP000186804"/>
    </source>
</evidence>
<dbReference type="VEuPathDB" id="CryptoDB:cand_002270"/>
<name>A0A1J4MNZ4_9CRYT</name>
<organism evidence="1 2">
    <name type="scientific">Cryptosporidium andersoni</name>
    <dbReference type="NCBI Taxonomy" id="117008"/>
    <lineage>
        <taxon>Eukaryota</taxon>
        <taxon>Sar</taxon>
        <taxon>Alveolata</taxon>
        <taxon>Apicomplexa</taxon>
        <taxon>Conoidasida</taxon>
        <taxon>Coccidia</taxon>
        <taxon>Eucoccidiorida</taxon>
        <taxon>Eimeriorina</taxon>
        <taxon>Cryptosporidiidae</taxon>
        <taxon>Cryptosporidium</taxon>
    </lineage>
</organism>
<sequence>MDKILTGYNSDEDINDTIDTNIKIKSIEPKEVLNHKYNNDTIYNIESRNKAINNNNKYENNLFLNININSEKNFNKTKKVSKKNKHMMHFIEADLRGNIKCIKQQDLYTTSETKNLKDESNNRQTRNSFVWRPSINQKRKHQITWLLHEANELKKTRDQINP</sequence>
<comment type="caution">
    <text evidence="1">The sequence shown here is derived from an EMBL/GenBank/DDBJ whole genome shotgun (WGS) entry which is preliminary data.</text>
</comment>
<dbReference type="RefSeq" id="XP_067067742.1">
    <property type="nucleotide sequence ID" value="XM_067210475.1"/>
</dbReference>
<dbReference type="OrthoDB" id="342756at2759"/>
<accession>A0A1J4MNZ4</accession>
<dbReference type="AlphaFoldDB" id="A0A1J4MNZ4"/>
<dbReference type="Proteomes" id="UP000186804">
    <property type="component" value="Unassembled WGS sequence"/>
</dbReference>
<keyword evidence="2" id="KW-1185">Reference proteome</keyword>
<reference evidence="1 2" key="1">
    <citation type="submission" date="2016-10" db="EMBL/GenBank/DDBJ databases">
        <title>Reductive evolution of mitochondrial metabolism and differential evolution of invasion-related proteins in Cryptosporidium.</title>
        <authorList>
            <person name="Liu S."/>
            <person name="Roellig D.M."/>
            <person name="Guo Y."/>
            <person name="Li N."/>
            <person name="Frace M.A."/>
            <person name="Tang K."/>
            <person name="Zhang L."/>
            <person name="Feng Y."/>
            <person name="Xiao L."/>
        </authorList>
    </citation>
    <scope>NUCLEOTIDE SEQUENCE [LARGE SCALE GENOMIC DNA]</scope>
    <source>
        <strain evidence="1">30847</strain>
    </source>
</reference>
<evidence type="ECO:0000313" key="1">
    <source>
        <dbReference type="EMBL" id="OII75896.1"/>
    </source>
</evidence>
<dbReference type="EMBL" id="LRBS01000072">
    <property type="protein sequence ID" value="OII75896.1"/>
    <property type="molecule type" value="Genomic_DNA"/>
</dbReference>
<protein>
    <submittedName>
        <fullName evidence="1">Uncharacterized protein</fullName>
    </submittedName>
</protein>
<gene>
    <name evidence="1" type="ORF">cand_002270</name>
</gene>
<proteinExistence type="predicted"/>